<dbReference type="NCBIfam" id="NF001567">
    <property type="entry name" value="PRK00389.1"/>
    <property type="match status" value="1"/>
</dbReference>
<evidence type="ECO:0000256" key="11">
    <source>
        <dbReference type="ARBA" id="ARBA00022692"/>
    </source>
</evidence>
<evidence type="ECO:0000256" key="20">
    <source>
        <dbReference type="ARBA" id="ARBA00023170"/>
    </source>
</evidence>
<comment type="similarity">
    <text evidence="4">Belongs to the GcvT family.</text>
</comment>
<keyword evidence="17" id="KW-0496">Mitochondrion</keyword>
<evidence type="ECO:0000259" key="26">
    <source>
        <dbReference type="PROSITE" id="PS50022"/>
    </source>
</evidence>
<evidence type="ECO:0000256" key="6">
    <source>
        <dbReference type="ARBA" id="ARBA00012616"/>
    </source>
</evidence>
<evidence type="ECO:0000256" key="12">
    <source>
        <dbReference type="ARBA" id="ARBA00022729"/>
    </source>
</evidence>
<dbReference type="Gene3D" id="2.40.30.110">
    <property type="entry name" value="Aminomethyltransferase beta-barrel domains"/>
    <property type="match status" value="1"/>
</dbReference>
<protein>
    <recommendedName>
        <fullName evidence="7">Aminomethyltransferase, mitochondrial</fullName>
        <ecNumber evidence="6">2.1.2.10</ecNumber>
    </recommendedName>
    <alternativeName>
        <fullName evidence="22">Glycine cleavage system T protein</fullName>
    </alternativeName>
</protein>
<dbReference type="GO" id="GO:0005960">
    <property type="term" value="C:glycine cleavage complex"/>
    <property type="evidence" value="ECO:0007669"/>
    <property type="project" value="InterPro"/>
</dbReference>
<dbReference type="Gene3D" id="2.60.120.1190">
    <property type="match status" value="1"/>
</dbReference>
<evidence type="ECO:0000256" key="9">
    <source>
        <dbReference type="ARBA" id="ARBA00022576"/>
    </source>
</evidence>
<dbReference type="InterPro" id="IPR006223">
    <property type="entry name" value="GcvT"/>
</dbReference>
<keyword evidence="21" id="KW-0325">Glycoprotein</keyword>
<evidence type="ECO:0000256" key="21">
    <source>
        <dbReference type="ARBA" id="ARBA00023180"/>
    </source>
</evidence>
<dbReference type="SMART" id="SM00231">
    <property type="entry name" value="FA58C"/>
    <property type="match status" value="1"/>
</dbReference>
<evidence type="ECO:0000256" key="4">
    <source>
        <dbReference type="ARBA" id="ARBA00008609"/>
    </source>
</evidence>
<dbReference type="Pfam" id="PF07714">
    <property type="entry name" value="PK_Tyr_Ser-Thr"/>
    <property type="match status" value="1"/>
</dbReference>
<dbReference type="InterPro" id="IPR000421">
    <property type="entry name" value="FA58C"/>
</dbReference>
<evidence type="ECO:0000256" key="10">
    <source>
        <dbReference type="ARBA" id="ARBA00022679"/>
    </source>
</evidence>
<dbReference type="AlphaFoldDB" id="A0A818IYQ5"/>
<evidence type="ECO:0000256" key="23">
    <source>
        <dbReference type="ARBA" id="ARBA00047665"/>
    </source>
</evidence>
<gene>
    <name evidence="27" type="ORF">OXD698_LOCUS2921</name>
</gene>
<keyword evidence="20" id="KW-0675">Receptor</keyword>
<dbReference type="FunFam" id="3.30.70.1400:FF:000001">
    <property type="entry name" value="Aminomethyltransferase"/>
    <property type="match status" value="1"/>
</dbReference>
<organism evidence="27 28">
    <name type="scientific">Adineta steineri</name>
    <dbReference type="NCBI Taxonomy" id="433720"/>
    <lineage>
        <taxon>Eukaryota</taxon>
        <taxon>Metazoa</taxon>
        <taxon>Spiralia</taxon>
        <taxon>Gnathifera</taxon>
        <taxon>Rotifera</taxon>
        <taxon>Eurotatoria</taxon>
        <taxon>Bdelloidea</taxon>
        <taxon>Adinetida</taxon>
        <taxon>Adinetidae</taxon>
        <taxon>Adineta</taxon>
    </lineage>
</organism>
<dbReference type="SUPFAM" id="SSF101790">
    <property type="entry name" value="Aminomethyltransferase beta-barrel domain"/>
    <property type="match status" value="1"/>
</dbReference>
<evidence type="ECO:0000256" key="2">
    <source>
        <dbReference type="ARBA" id="ARBA00004173"/>
    </source>
</evidence>
<feature type="domain" description="Protein kinase" evidence="25">
    <location>
        <begin position="968"/>
        <end position="1223"/>
    </location>
</feature>
<dbReference type="InterPro" id="IPR008979">
    <property type="entry name" value="Galactose-bd-like_sf"/>
</dbReference>
<dbReference type="PROSITE" id="PS50022">
    <property type="entry name" value="FA58C_3"/>
    <property type="match status" value="1"/>
</dbReference>
<dbReference type="Gene3D" id="3.30.1360.120">
    <property type="entry name" value="Probable tRNA modification gtpase trme, domain 1"/>
    <property type="match status" value="1"/>
</dbReference>
<dbReference type="GO" id="GO:0006546">
    <property type="term" value="P:glycine catabolic process"/>
    <property type="evidence" value="ECO:0007669"/>
    <property type="project" value="InterPro"/>
</dbReference>
<keyword evidence="16 24" id="KW-1133">Transmembrane helix</keyword>
<dbReference type="InterPro" id="IPR028896">
    <property type="entry name" value="GcvT/YgfZ/DmdA"/>
</dbReference>
<dbReference type="Proteomes" id="UP000663844">
    <property type="component" value="Unassembled WGS sequence"/>
</dbReference>
<evidence type="ECO:0000256" key="8">
    <source>
        <dbReference type="ARBA" id="ARBA00022475"/>
    </source>
</evidence>
<dbReference type="InterPro" id="IPR048525">
    <property type="entry name" value="DDR1-2_DS-like"/>
</dbReference>
<evidence type="ECO:0000256" key="14">
    <source>
        <dbReference type="ARBA" id="ARBA00022840"/>
    </source>
</evidence>
<proteinExistence type="inferred from homology"/>
<dbReference type="InterPro" id="IPR008266">
    <property type="entry name" value="Tyr_kinase_AS"/>
</dbReference>
<comment type="subunit">
    <text evidence="5">The glycine cleavage system is composed of four proteins: P, T, L and H.</text>
</comment>
<evidence type="ECO:0000256" key="17">
    <source>
        <dbReference type="ARBA" id="ARBA00023128"/>
    </source>
</evidence>
<comment type="function">
    <text evidence="1">The glycine cleavage system catalyzes the degradation of glycine.</text>
</comment>
<dbReference type="InterPro" id="IPR000719">
    <property type="entry name" value="Prot_kinase_dom"/>
</dbReference>
<name>A0A818IYQ5_9BILA</name>
<dbReference type="Gene3D" id="3.30.70.1400">
    <property type="entry name" value="Aminomethyltransferase beta-barrel domains"/>
    <property type="match status" value="1"/>
</dbReference>
<comment type="catalytic activity">
    <reaction evidence="23">
        <text>N(6)-[(R)-S(8)-aminomethyldihydrolipoyl]-L-lysyl-[protein] + (6S)-5,6,7,8-tetrahydrofolate = N(6)-[(R)-dihydrolipoyl]-L-lysyl-[protein] + (6R)-5,10-methylene-5,6,7,8-tetrahydrofolate + NH4(+)</text>
        <dbReference type="Rhea" id="RHEA:16945"/>
        <dbReference type="Rhea" id="RHEA-COMP:10475"/>
        <dbReference type="Rhea" id="RHEA-COMP:10492"/>
        <dbReference type="ChEBI" id="CHEBI:15636"/>
        <dbReference type="ChEBI" id="CHEBI:28938"/>
        <dbReference type="ChEBI" id="CHEBI:57453"/>
        <dbReference type="ChEBI" id="CHEBI:83100"/>
        <dbReference type="ChEBI" id="CHEBI:83143"/>
        <dbReference type="EC" id="2.1.2.10"/>
    </reaction>
</comment>
<dbReference type="Pfam" id="PF01571">
    <property type="entry name" value="GCV_T"/>
    <property type="match status" value="1"/>
</dbReference>
<evidence type="ECO:0000256" key="24">
    <source>
        <dbReference type="SAM" id="Phobius"/>
    </source>
</evidence>
<dbReference type="GO" id="GO:0004047">
    <property type="term" value="F:aminomethyltransferase activity"/>
    <property type="evidence" value="ECO:0007669"/>
    <property type="project" value="UniProtKB-EC"/>
</dbReference>
<sequence>MSSFLTRQLINRGLILQCRGMALTSWKASDKCNTNSTPRKTALHDFHVTKLGRMVNFCGWSLPVQYTSSVIQSHLYTRSDASIFDVSHMLQIHVKGSDRVRFFEKLIVSDLENLPENSACLTLYTNDKGGILDDLIVTKTDQGYLYVVSNAGRATQDLAHLQSQLEKAKRDGLDVDIEVLDNQSLIALQGPRSAEVLKPHLPSSLDLSKFYFMQSRLTNFDNDSSIPCRINRSGYTGEDGFEISVSHANIERVTNALLSSGIAQMAGLGARDSLRLEAGLCLYGNDIDEQTTPIEADLAWTIGKRRRQLADFPGAKIILEQLKTGPSRKRVGIKSIGSCPRSGAEIRSGRGENDHIIGKVTSGCPSPSLKLLNIGMAYIETPYAKIGNKVAVNVRNRTMDAEIVKMPFVPANYYKAPTKTCRYPLGIETGKILDSAFSSSSHVNDSTIASKARIRNEITGWCPFNKISSTTYEYIQIDLVNLTVITLIELQGKFSLTPNEQFADAFQIEYRRDRKQKWIKYKDFSEQYILSGNVNSYIPTIRDILPAIIAQEIRIIPIVTGLIPRHICMRLELYGCPYTGGLMSYTIPQGDKQFFDQTYDGENQNGILKDGLGQLTDGIIASDDNKQLIDVIQSKDQIECQWIGWKRQSDIKLNFYFDTIRNFTSIHVHTSNLFTHNIYVFHSITISNCNRNLNNSQMEFVILNDHINTNARFIHIYFMNQTNIISDCLNIIFTFNNRSQWILISEIQFDSIPIDLNKSQFINIKTTFLNNDDDNGVSIVHYWHWLFFALSVLILFIVSLVFVYINWIQTYQQHCKLYKSFNMRDDLKINSSYRAIPQIGCCINNSNTSYLSSISNNDMCHRLIVSTPDSSRSMKSSEYSPITLSTIYQSNVDSYLTAVTNETTSLTTNPYFTIDMYTNMIPDSTVATQSTIKSIQGPCGNSIYECLLPLNDLSSIIIPHVNEEQLTVEQLYSTRNGSYGTVYRGYLSFYYVNDKLKSILIKTLTTNDTVQKELFDQEHKLLRHLNHPNLVQFYGYTLQQNYAIIEHSDLNDLHTFLSTTQNISKNIRLYMITQLSNALYYLESQHIIHRDIAARNCLIYRNFKIKLTNTAIISEQFESHYYKINDIQLPIRWMPPECFINNQFTSQSDIWSFGITLWEVMTNCLTLPYSLLSDDEVYQRLQTSVGLQLSKPECLCKELIDLMLECWRPWSERPSFQEIYNYFNKRLYGMNIV</sequence>
<evidence type="ECO:0000256" key="15">
    <source>
        <dbReference type="ARBA" id="ARBA00022946"/>
    </source>
</evidence>
<feature type="transmembrane region" description="Helical" evidence="24">
    <location>
        <begin position="782"/>
        <end position="807"/>
    </location>
</feature>
<accession>A0A818IYQ5</accession>
<evidence type="ECO:0000256" key="3">
    <source>
        <dbReference type="ARBA" id="ARBA00004251"/>
    </source>
</evidence>
<dbReference type="Gene3D" id="4.10.1250.10">
    <property type="entry name" value="Aminomethyltransferase fragment"/>
    <property type="match status" value="1"/>
</dbReference>
<dbReference type="InterPro" id="IPR020635">
    <property type="entry name" value="Tyr_kinase_cat_dom"/>
</dbReference>
<dbReference type="NCBIfam" id="TIGR00528">
    <property type="entry name" value="gcvT"/>
    <property type="match status" value="1"/>
</dbReference>
<evidence type="ECO:0000256" key="18">
    <source>
        <dbReference type="ARBA" id="ARBA00023136"/>
    </source>
</evidence>
<dbReference type="FunFam" id="4.10.1250.10:FF:000002">
    <property type="entry name" value="Aminomethyltransferase"/>
    <property type="match status" value="1"/>
</dbReference>
<dbReference type="InterPro" id="IPR029043">
    <property type="entry name" value="GcvT/YgfZ_C"/>
</dbReference>
<keyword evidence="19" id="KW-1015">Disulfide bond</keyword>
<dbReference type="Pfam" id="PF08669">
    <property type="entry name" value="GCV_T_C"/>
    <property type="match status" value="1"/>
</dbReference>
<evidence type="ECO:0000313" key="27">
    <source>
        <dbReference type="EMBL" id="CAF3530611.1"/>
    </source>
</evidence>
<keyword evidence="11 24" id="KW-0812">Transmembrane</keyword>
<keyword evidence="13" id="KW-0547">Nucleotide-binding</keyword>
<dbReference type="SUPFAM" id="SSF103025">
    <property type="entry name" value="Folate-binding domain"/>
    <property type="match status" value="1"/>
</dbReference>
<keyword evidence="18 24" id="KW-0472">Membrane</keyword>
<evidence type="ECO:0000256" key="19">
    <source>
        <dbReference type="ARBA" id="ARBA00023157"/>
    </source>
</evidence>
<keyword evidence="14" id="KW-0067">ATP-binding</keyword>
<evidence type="ECO:0000256" key="13">
    <source>
        <dbReference type="ARBA" id="ARBA00022741"/>
    </source>
</evidence>
<dbReference type="Pfam" id="PF21114">
    <property type="entry name" value="DDR1-2_DS-like"/>
    <property type="match status" value="1"/>
</dbReference>
<dbReference type="PRINTS" id="PR00109">
    <property type="entry name" value="TYRKINASE"/>
</dbReference>
<keyword evidence="9" id="KW-0032">Aminotransferase</keyword>
<keyword evidence="12" id="KW-0732">Signal</keyword>
<dbReference type="GO" id="GO:0005739">
    <property type="term" value="C:mitochondrion"/>
    <property type="evidence" value="ECO:0007669"/>
    <property type="project" value="UniProtKB-SubCell"/>
</dbReference>
<dbReference type="InterPro" id="IPR011009">
    <property type="entry name" value="Kinase-like_dom_sf"/>
</dbReference>
<keyword evidence="8" id="KW-1003">Cell membrane</keyword>
<dbReference type="InterPro" id="IPR027266">
    <property type="entry name" value="TrmE/GcvT-like"/>
</dbReference>
<reference evidence="27" key="1">
    <citation type="submission" date="2021-02" db="EMBL/GenBank/DDBJ databases">
        <authorList>
            <person name="Nowell W R."/>
        </authorList>
    </citation>
    <scope>NUCLEOTIDE SEQUENCE</scope>
</reference>
<dbReference type="PANTHER" id="PTHR43757">
    <property type="entry name" value="AMINOMETHYLTRANSFERASE"/>
    <property type="match status" value="1"/>
</dbReference>
<dbReference type="GO" id="GO:0004713">
    <property type="term" value="F:protein tyrosine kinase activity"/>
    <property type="evidence" value="ECO:0007669"/>
    <property type="project" value="InterPro"/>
</dbReference>
<dbReference type="Gene3D" id="2.60.120.260">
    <property type="entry name" value="Galactose-binding domain-like"/>
    <property type="match status" value="1"/>
</dbReference>
<dbReference type="PROSITE" id="PS00109">
    <property type="entry name" value="PROTEIN_KINASE_TYR"/>
    <property type="match status" value="1"/>
</dbReference>
<dbReference type="InterPro" id="IPR001245">
    <property type="entry name" value="Ser-Thr/Tyr_kinase_cat_dom"/>
</dbReference>
<comment type="subcellular location">
    <subcellularLocation>
        <location evidence="3">Cell membrane</location>
        <topology evidence="3">Single-pass type I membrane protein</topology>
    </subcellularLocation>
    <subcellularLocation>
        <location evidence="2">Mitochondrion</location>
    </subcellularLocation>
</comment>
<evidence type="ECO:0000256" key="1">
    <source>
        <dbReference type="ARBA" id="ARBA00003631"/>
    </source>
</evidence>
<evidence type="ECO:0000259" key="25">
    <source>
        <dbReference type="PROSITE" id="PS50011"/>
    </source>
</evidence>
<dbReference type="InterPro" id="IPR013977">
    <property type="entry name" value="GcvT_C"/>
</dbReference>
<dbReference type="Pfam" id="PF00754">
    <property type="entry name" value="F5_F8_type_C"/>
    <property type="match status" value="1"/>
</dbReference>
<dbReference type="EC" id="2.1.2.10" evidence="6"/>
<dbReference type="GO" id="GO:0005886">
    <property type="term" value="C:plasma membrane"/>
    <property type="evidence" value="ECO:0007669"/>
    <property type="project" value="UniProtKB-SubCell"/>
</dbReference>
<dbReference type="EMBL" id="CAJOAZ010000099">
    <property type="protein sequence ID" value="CAF3530611.1"/>
    <property type="molecule type" value="Genomic_DNA"/>
</dbReference>
<dbReference type="PROSITE" id="PS50011">
    <property type="entry name" value="PROTEIN_KINASE_DOM"/>
    <property type="match status" value="1"/>
</dbReference>
<keyword evidence="15" id="KW-0809">Transit peptide</keyword>
<dbReference type="SMART" id="SM00219">
    <property type="entry name" value="TyrKc"/>
    <property type="match status" value="1"/>
</dbReference>
<feature type="domain" description="F5/8 type C" evidence="26">
    <location>
        <begin position="421"/>
        <end position="576"/>
    </location>
</feature>
<keyword evidence="10" id="KW-0808">Transferase</keyword>
<dbReference type="PANTHER" id="PTHR43757:SF16">
    <property type="entry name" value="AMINOMETHYLTRANSFERASE, MITOCHONDRIAL"/>
    <property type="match status" value="1"/>
</dbReference>
<dbReference type="PROSITE" id="PS01285">
    <property type="entry name" value="FA58C_1"/>
    <property type="match status" value="1"/>
</dbReference>
<dbReference type="CDD" id="cd00057">
    <property type="entry name" value="FA58C"/>
    <property type="match status" value="1"/>
</dbReference>
<dbReference type="Gene3D" id="1.10.510.10">
    <property type="entry name" value="Transferase(Phosphotransferase) domain 1"/>
    <property type="match status" value="1"/>
</dbReference>
<evidence type="ECO:0000256" key="5">
    <source>
        <dbReference type="ARBA" id="ARBA00011690"/>
    </source>
</evidence>
<dbReference type="GO" id="GO:0008483">
    <property type="term" value="F:transaminase activity"/>
    <property type="evidence" value="ECO:0007669"/>
    <property type="project" value="UniProtKB-KW"/>
</dbReference>
<comment type="caution">
    <text evidence="27">The sequence shown here is derived from an EMBL/GenBank/DDBJ whole genome shotgun (WGS) entry which is preliminary data.</text>
</comment>
<dbReference type="SUPFAM" id="SSF49785">
    <property type="entry name" value="Galactose-binding domain-like"/>
    <property type="match status" value="1"/>
</dbReference>
<dbReference type="InterPro" id="IPR006222">
    <property type="entry name" value="GCVT_N"/>
</dbReference>
<evidence type="ECO:0000256" key="16">
    <source>
        <dbReference type="ARBA" id="ARBA00022989"/>
    </source>
</evidence>
<dbReference type="GO" id="GO:0005524">
    <property type="term" value="F:ATP binding"/>
    <property type="evidence" value="ECO:0007669"/>
    <property type="project" value="UniProtKB-KW"/>
</dbReference>
<evidence type="ECO:0000256" key="22">
    <source>
        <dbReference type="ARBA" id="ARBA00031395"/>
    </source>
</evidence>
<evidence type="ECO:0000313" key="28">
    <source>
        <dbReference type="Proteomes" id="UP000663844"/>
    </source>
</evidence>
<dbReference type="SUPFAM" id="SSF56112">
    <property type="entry name" value="Protein kinase-like (PK-like)"/>
    <property type="match status" value="1"/>
</dbReference>
<evidence type="ECO:0000256" key="7">
    <source>
        <dbReference type="ARBA" id="ARBA00015825"/>
    </source>
</evidence>